<proteinExistence type="predicted"/>
<dbReference type="PROSITE" id="PS50943">
    <property type="entry name" value="HTH_CROC1"/>
    <property type="match status" value="1"/>
</dbReference>
<evidence type="ECO:0000313" key="5">
    <source>
        <dbReference type="EMBL" id="THC80572.1"/>
    </source>
</evidence>
<evidence type="ECO:0000256" key="1">
    <source>
        <dbReference type="ARBA" id="ARBA00023015"/>
    </source>
</evidence>
<dbReference type="Gene3D" id="2.10.109.10">
    <property type="entry name" value="Umud Fragment, subunit A"/>
    <property type="match status" value="1"/>
</dbReference>
<dbReference type="CDD" id="cd06529">
    <property type="entry name" value="S24_LexA-like"/>
    <property type="match status" value="1"/>
</dbReference>
<dbReference type="Proteomes" id="UP000307517">
    <property type="component" value="Unassembled WGS sequence"/>
</dbReference>
<dbReference type="InterPro" id="IPR036286">
    <property type="entry name" value="LexA/Signal_pep-like_sf"/>
</dbReference>
<protein>
    <submittedName>
        <fullName evidence="5">XRE family transcriptional regulator</fullName>
    </submittedName>
</protein>
<organism evidence="5 6">
    <name type="scientific">Lacticaseibacillus rhamnosus</name>
    <name type="common">Lactobacillus rhamnosus</name>
    <dbReference type="NCBI Taxonomy" id="47715"/>
    <lineage>
        <taxon>Bacteria</taxon>
        <taxon>Bacillati</taxon>
        <taxon>Bacillota</taxon>
        <taxon>Bacilli</taxon>
        <taxon>Lactobacillales</taxon>
        <taxon>Lactobacillaceae</taxon>
        <taxon>Lacticaseibacillus</taxon>
    </lineage>
</organism>
<evidence type="ECO:0000256" key="2">
    <source>
        <dbReference type="ARBA" id="ARBA00023125"/>
    </source>
</evidence>
<dbReference type="InterPro" id="IPR010982">
    <property type="entry name" value="Lambda_DNA-bd_dom_sf"/>
</dbReference>
<evidence type="ECO:0000256" key="3">
    <source>
        <dbReference type="ARBA" id="ARBA00023163"/>
    </source>
</evidence>
<evidence type="ECO:0000259" key="4">
    <source>
        <dbReference type="PROSITE" id="PS50943"/>
    </source>
</evidence>
<dbReference type="Gene3D" id="1.10.260.40">
    <property type="entry name" value="lambda repressor-like DNA-binding domains"/>
    <property type="match status" value="1"/>
</dbReference>
<dbReference type="SUPFAM" id="SSF51306">
    <property type="entry name" value="LexA/Signal peptidase"/>
    <property type="match status" value="1"/>
</dbReference>
<accession>A0AB74IDC4</accession>
<dbReference type="InterPro" id="IPR039418">
    <property type="entry name" value="LexA-like"/>
</dbReference>
<dbReference type="GO" id="GO:0003677">
    <property type="term" value="F:DNA binding"/>
    <property type="evidence" value="ECO:0007669"/>
    <property type="project" value="UniProtKB-KW"/>
</dbReference>
<keyword evidence="1" id="KW-0805">Transcription regulation</keyword>
<keyword evidence="3" id="KW-0804">Transcription</keyword>
<gene>
    <name evidence="5" type="ORF">E6L36_09310</name>
</gene>
<name>A0AB74IDC4_LACRH</name>
<feature type="domain" description="HTH cro/C1-type" evidence="4">
    <location>
        <begin position="7"/>
        <end position="61"/>
    </location>
</feature>
<comment type="caution">
    <text evidence="5">The sequence shown here is derived from an EMBL/GenBank/DDBJ whole genome shotgun (WGS) entry which is preliminary data.</text>
</comment>
<evidence type="ECO:0000313" key="6">
    <source>
        <dbReference type="Proteomes" id="UP000307517"/>
    </source>
</evidence>
<dbReference type="SUPFAM" id="SSF47413">
    <property type="entry name" value="lambda repressor-like DNA-binding domains"/>
    <property type="match status" value="1"/>
</dbReference>
<dbReference type="PANTHER" id="PTHR40661">
    <property type="match status" value="1"/>
</dbReference>
<dbReference type="Pfam" id="PF01381">
    <property type="entry name" value="HTH_3"/>
    <property type="match status" value="1"/>
</dbReference>
<keyword evidence="2" id="KW-0238">DNA-binding</keyword>
<dbReference type="SMART" id="SM00530">
    <property type="entry name" value="HTH_XRE"/>
    <property type="match status" value="1"/>
</dbReference>
<dbReference type="PANTHER" id="PTHR40661:SF1">
    <property type="entry name" value="HTH CRO_C1-TYPE DOMAIN-CONTAINING PROTEIN"/>
    <property type="match status" value="1"/>
</dbReference>
<dbReference type="InterPro" id="IPR001387">
    <property type="entry name" value="Cro/C1-type_HTH"/>
</dbReference>
<dbReference type="CDD" id="cd00093">
    <property type="entry name" value="HTH_XRE"/>
    <property type="match status" value="1"/>
</dbReference>
<dbReference type="Pfam" id="PF00717">
    <property type="entry name" value="Peptidase_S24"/>
    <property type="match status" value="1"/>
</dbReference>
<dbReference type="AlphaFoldDB" id="A0AB74IDC4"/>
<dbReference type="RefSeq" id="WP_025014107.1">
    <property type="nucleotide sequence ID" value="NZ_CABFNI010000011.1"/>
</dbReference>
<dbReference type="EMBL" id="SSHM01000001">
    <property type="protein sequence ID" value="THC80572.1"/>
    <property type="molecule type" value="Genomic_DNA"/>
</dbReference>
<reference evidence="5 6" key="1">
    <citation type="submission" date="2019-04" db="EMBL/GenBank/DDBJ databases">
        <title>Genome Announcement to Ensure Probiotic Safety of Lactobacillus rhamnosus UBLR-58.</title>
        <authorList>
            <person name="Sulthana A."/>
            <person name="Lakshmi S.G."/>
            <person name="Madempudi R.S."/>
        </authorList>
    </citation>
    <scope>NUCLEOTIDE SEQUENCE [LARGE SCALE GENOMIC DNA]</scope>
    <source>
        <strain evidence="5 6">UBLR-58</strain>
    </source>
</reference>
<sequence>MNTGDTIKKLRKTRGMTQSDLANRLGVAPTTVSSWERGAAYPLMTTAKSIADIFGVPVSVIAGEKEISNIAPSMPVHSYKYLDAGVSCGAPELVEAYTKDNLEEIQLSDAIMGRYAGDDDILIIHANGESMNRVFPDGALLAVKRTDDLSNGDIVVFSIDNEDFSCKRYYKNDEAKVVSFQPDSDDPRFEPYVYRYEDADNVAIFGKVVVYTVVL</sequence>
<dbReference type="InterPro" id="IPR015927">
    <property type="entry name" value="Peptidase_S24_S26A/B/C"/>
</dbReference>